<evidence type="ECO:0000313" key="2">
    <source>
        <dbReference type="Proteomes" id="UP001207654"/>
    </source>
</evidence>
<gene>
    <name evidence="1" type="ORF">OV287_04700</name>
</gene>
<comment type="caution">
    <text evidence="1">The sequence shown here is derived from an EMBL/GenBank/DDBJ whole genome shotgun (WGS) entry which is preliminary data.</text>
</comment>
<reference evidence="1 2" key="1">
    <citation type="submission" date="2022-11" db="EMBL/GenBank/DDBJ databases">
        <title>Minimal conservation of predation-associated metabolite biosynthetic gene clusters underscores biosynthetic potential of Myxococcota including descriptions for ten novel species: Archangium lansinium sp. nov., Myxococcus landrumus sp. nov., Nannocystis bai.</title>
        <authorList>
            <person name="Ahearne A."/>
            <person name="Stevens C."/>
            <person name="Phillips K."/>
        </authorList>
    </citation>
    <scope>NUCLEOTIDE SEQUENCE [LARGE SCALE GENOMIC DNA]</scope>
    <source>
        <strain evidence="1 2">MIWBW</strain>
    </source>
</reference>
<name>A0ABT3ZWK1_9BACT</name>
<dbReference type="RefSeq" id="WP_267532769.1">
    <property type="nucleotide sequence ID" value="NZ_JAPNKA010000001.1"/>
</dbReference>
<evidence type="ECO:0000313" key="1">
    <source>
        <dbReference type="EMBL" id="MCY1073775.1"/>
    </source>
</evidence>
<organism evidence="1 2">
    <name type="scientific">Archangium lansingense</name>
    <dbReference type="NCBI Taxonomy" id="2995310"/>
    <lineage>
        <taxon>Bacteria</taxon>
        <taxon>Pseudomonadati</taxon>
        <taxon>Myxococcota</taxon>
        <taxon>Myxococcia</taxon>
        <taxon>Myxococcales</taxon>
        <taxon>Cystobacterineae</taxon>
        <taxon>Archangiaceae</taxon>
        <taxon>Archangium</taxon>
    </lineage>
</organism>
<proteinExistence type="predicted"/>
<keyword evidence="2" id="KW-1185">Reference proteome</keyword>
<dbReference type="EMBL" id="JAPNKA010000001">
    <property type="protein sequence ID" value="MCY1073775.1"/>
    <property type="molecule type" value="Genomic_DNA"/>
</dbReference>
<dbReference type="Proteomes" id="UP001207654">
    <property type="component" value="Unassembled WGS sequence"/>
</dbReference>
<accession>A0ABT3ZWK1</accession>
<sequence>MRPKSPVFEAINLLGLIHEKTESAEEKELLLTAADALQFIITTGQRYELDDYRQELKTEGPEMVIASFTTREEAEAWLKNHPKPPYMALVLIADQYHVVMYDRDDNFRKLVSTHSIEYHFEEMMKDGRPPPPVASFDTREQARAWFYGLPERPSQAVIQLGGEPYLAAYHRNIDHLAFHPFSLFERFEEWRKTLNEKKVPEDPEPQS</sequence>
<protein>
    <submittedName>
        <fullName evidence="1">Head protein</fullName>
    </submittedName>
</protein>